<dbReference type="CDD" id="cd06123">
    <property type="entry name" value="cupin_HAO"/>
    <property type="match status" value="1"/>
</dbReference>
<dbReference type="Proteomes" id="UP001589834">
    <property type="component" value="Unassembled WGS sequence"/>
</dbReference>
<dbReference type="GO" id="GO:0000334">
    <property type="term" value="F:3-hydroxyanthranilate 3,4-dioxygenase activity"/>
    <property type="evidence" value="ECO:0007669"/>
    <property type="project" value="UniProtKB-EC"/>
</dbReference>
<evidence type="ECO:0000313" key="9">
    <source>
        <dbReference type="EMBL" id="MFC0594538.1"/>
    </source>
</evidence>
<keyword evidence="4" id="KW-0479">Metal-binding</keyword>
<comment type="caution">
    <text evidence="9">The sequence shown here is derived from an EMBL/GenBank/DDBJ whole genome shotgun (WGS) entry which is preliminary data.</text>
</comment>
<dbReference type="EC" id="1.13.11.6" evidence="8"/>
<proteinExistence type="predicted"/>
<evidence type="ECO:0000256" key="4">
    <source>
        <dbReference type="ARBA" id="ARBA00022723"/>
    </source>
</evidence>
<dbReference type="InterPro" id="IPR010329">
    <property type="entry name" value="3hydroanth_dOase"/>
</dbReference>
<dbReference type="NCBIfam" id="TIGR03037">
    <property type="entry name" value="anthran_nbaC"/>
    <property type="match status" value="1"/>
</dbReference>
<evidence type="ECO:0000256" key="8">
    <source>
        <dbReference type="NCBIfam" id="TIGR03037"/>
    </source>
</evidence>
<keyword evidence="5" id="KW-0223">Dioxygenase</keyword>
<gene>
    <name evidence="9" type="primary">nbaC</name>
    <name evidence="9" type="ORF">ACFFGG_18460</name>
</gene>
<keyword evidence="3" id="KW-0662">Pyridine nucleotide biosynthesis</keyword>
<comment type="cofactor">
    <cofactor evidence="1">
        <name>Fe(2+)</name>
        <dbReference type="ChEBI" id="CHEBI:29033"/>
    </cofactor>
</comment>
<name>A0ABV6Q014_9BURK</name>
<keyword evidence="7" id="KW-0408">Iron</keyword>
<dbReference type="PANTHER" id="PTHR15497">
    <property type="entry name" value="3-HYDROXYANTHRANILATE 3,4-DIOXYGENASE"/>
    <property type="match status" value="1"/>
</dbReference>
<evidence type="ECO:0000256" key="3">
    <source>
        <dbReference type="ARBA" id="ARBA00022642"/>
    </source>
</evidence>
<keyword evidence="10" id="KW-1185">Reference proteome</keyword>
<accession>A0ABV6Q014</accession>
<evidence type="ECO:0000313" key="10">
    <source>
        <dbReference type="Proteomes" id="UP001589834"/>
    </source>
</evidence>
<dbReference type="SUPFAM" id="SSF51182">
    <property type="entry name" value="RmlC-like cupins"/>
    <property type="match status" value="1"/>
</dbReference>
<protein>
    <recommendedName>
        <fullName evidence="8">3-hydroxyanthranilate 3,4-dioxygenase</fullName>
        <ecNumber evidence="8">1.13.11.6</ecNumber>
    </recommendedName>
</protein>
<evidence type="ECO:0000256" key="5">
    <source>
        <dbReference type="ARBA" id="ARBA00022964"/>
    </source>
</evidence>
<reference evidence="9 10" key="1">
    <citation type="submission" date="2024-09" db="EMBL/GenBank/DDBJ databases">
        <authorList>
            <person name="Sun Q."/>
            <person name="Mori K."/>
        </authorList>
    </citation>
    <scope>NUCLEOTIDE SEQUENCE [LARGE SCALE GENOMIC DNA]</scope>
    <source>
        <strain evidence="9 10">NCAIM B.02336</strain>
    </source>
</reference>
<dbReference type="InterPro" id="IPR011051">
    <property type="entry name" value="RmlC_Cupin_sf"/>
</dbReference>
<evidence type="ECO:0000256" key="7">
    <source>
        <dbReference type="ARBA" id="ARBA00023004"/>
    </source>
</evidence>
<dbReference type="Pfam" id="PF06052">
    <property type="entry name" value="3-HAO"/>
    <property type="match status" value="1"/>
</dbReference>
<dbReference type="RefSeq" id="WP_377485334.1">
    <property type="nucleotide sequence ID" value="NZ_JBHLTN010000044.1"/>
</dbReference>
<dbReference type="PANTHER" id="PTHR15497:SF1">
    <property type="entry name" value="3-HYDROXYANTHRANILATE 3,4-DIOXYGENASE"/>
    <property type="match status" value="1"/>
</dbReference>
<sequence length="187" mass="21179">MNPKYGLPKNLMGWVDANRASLQPPVNNAALFPDGNYIINMVGGGNTRTDFHDNPTEEIFHQIRGTAYLNIWDRGKFERIDLKEGDVWLMEPHLQHSPQRPDPDGLCFLVEMKRPKAAIDSLNWYCPQCASLVWGASMELTDLVADLPRTFKTFYALSDAERTCKHCGTVHPGKDYAAWHAIRQAHA</sequence>
<dbReference type="EMBL" id="JBHLTN010000044">
    <property type="protein sequence ID" value="MFC0594538.1"/>
    <property type="molecule type" value="Genomic_DNA"/>
</dbReference>
<dbReference type="InterPro" id="IPR014710">
    <property type="entry name" value="RmlC-like_jellyroll"/>
</dbReference>
<evidence type="ECO:0000256" key="1">
    <source>
        <dbReference type="ARBA" id="ARBA00001954"/>
    </source>
</evidence>
<organism evidence="9 10">
    <name type="scientific">Ottowia pentelensis</name>
    <dbReference type="NCBI Taxonomy" id="511108"/>
    <lineage>
        <taxon>Bacteria</taxon>
        <taxon>Pseudomonadati</taxon>
        <taxon>Pseudomonadota</taxon>
        <taxon>Betaproteobacteria</taxon>
        <taxon>Burkholderiales</taxon>
        <taxon>Comamonadaceae</taxon>
        <taxon>Ottowia</taxon>
    </lineage>
</organism>
<dbReference type="Gene3D" id="2.60.120.10">
    <property type="entry name" value="Jelly Rolls"/>
    <property type="match status" value="1"/>
</dbReference>
<evidence type="ECO:0000256" key="6">
    <source>
        <dbReference type="ARBA" id="ARBA00023002"/>
    </source>
</evidence>
<comment type="function">
    <text evidence="2">Catalyzes the oxidative ring opening of 3-hydroxyanthranilate to 2-amino-3-carboxymuconate semialdehyde, which spontaneously cyclizes to quinolinate.</text>
</comment>
<evidence type="ECO:0000256" key="2">
    <source>
        <dbReference type="ARBA" id="ARBA00002752"/>
    </source>
</evidence>
<keyword evidence="6 9" id="KW-0560">Oxidoreductase</keyword>